<dbReference type="GO" id="GO:0097157">
    <property type="term" value="F:pre-mRNA intronic binding"/>
    <property type="evidence" value="ECO:0007669"/>
    <property type="project" value="TreeGrafter"/>
</dbReference>
<dbReference type="PROSITE" id="PS50102">
    <property type="entry name" value="RRM"/>
    <property type="match status" value="1"/>
</dbReference>
<dbReference type="GO" id="GO:0005689">
    <property type="term" value="C:U12-type spliceosomal complex"/>
    <property type="evidence" value="ECO:0007669"/>
    <property type="project" value="TreeGrafter"/>
</dbReference>
<feature type="compositionally biased region" description="Polar residues" evidence="3">
    <location>
        <begin position="338"/>
        <end position="351"/>
    </location>
</feature>
<dbReference type="Pfam" id="PF00076">
    <property type="entry name" value="RRM_1"/>
    <property type="match status" value="1"/>
</dbReference>
<dbReference type="InterPro" id="IPR000504">
    <property type="entry name" value="RRM_dom"/>
</dbReference>
<feature type="region of interest" description="Disordered" evidence="3">
    <location>
        <begin position="205"/>
        <end position="310"/>
    </location>
</feature>
<feature type="compositionally biased region" description="Basic residues" evidence="3">
    <location>
        <begin position="264"/>
        <end position="279"/>
    </location>
</feature>
<reference evidence="5 6" key="2">
    <citation type="submission" date="2018-11" db="EMBL/GenBank/DDBJ databases">
        <authorList>
            <consortium name="Pathogen Informatics"/>
        </authorList>
    </citation>
    <scope>NUCLEOTIDE SEQUENCE [LARGE SCALE GENOMIC DNA]</scope>
    <source>
        <strain evidence="5 6">Egypt</strain>
    </source>
</reference>
<evidence type="ECO:0000313" key="5">
    <source>
        <dbReference type="EMBL" id="VDP89616.1"/>
    </source>
</evidence>
<evidence type="ECO:0000259" key="4">
    <source>
        <dbReference type="PROSITE" id="PS50102"/>
    </source>
</evidence>
<accession>A0A183AZF9</accession>
<dbReference type="WBParaSite" id="ECPE_0001238001-mRNA-1">
    <property type="protein sequence ID" value="ECPE_0001238001-mRNA-1"/>
    <property type="gene ID" value="ECPE_0001238001"/>
</dbReference>
<sequence>MTMQVCSNISRTDVSQSNTDNCRELIFKHFPSELTDKECCDFLSGLGAISTRVPSLSDSRQKYIVAEFPSVEYAWNIIRSLHQRPIVDKRLSVEFYQSRNDEWQKVFTKSDSTGQVGVTGHQPYSGKTVMAPKWDPSFPVPPNLTYIYPSPTNSILTNICRCMISCPSFYTQVLHLMNRLHLPPPFCDTDTFPGNLLVVTESDLTSQLKTSDQKITEPIETGNKQDNHDSLMRSPVGDEQEEMDLSTSTESEIDSDDAQATHSPKLRMPKPVRRAHARLRPSGSGSHKRIRQTDTDSRGSNHLSVPTTESRLTPAVSDVFEPVSQTSKLELHIPSKLPSKQRSTARHTGNVESGFGIMPVHRKPTATTSETADVTKVEQTVVHHLCDIEFQLRKDHPENIPQPEKVAGSASSSETEDNILESEGDSVVSLSMNDLRLGRLTEEERQNYPVFAKGYQPGEPTSRLYIKNLAPRTTPEDLYRVFGAFQFGPVRDLNARPPVRFTDTARFSIRLLTEGRMKGQAFVSLPCELTALQALEATNGFLLHERPMVVHFARGAKAKVDEKSLIEVT</sequence>
<dbReference type="InterPro" id="IPR045164">
    <property type="entry name" value="RBM41/RNPC3"/>
</dbReference>
<gene>
    <name evidence="5" type="ORF">ECPE_LOCUS12344</name>
</gene>
<proteinExistence type="predicted"/>
<dbReference type="SMART" id="SM00360">
    <property type="entry name" value="RRM"/>
    <property type="match status" value="2"/>
</dbReference>
<dbReference type="InterPro" id="IPR012677">
    <property type="entry name" value="Nucleotide-bd_a/b_plait_sf"/>
</dbReference>
<dbReference type="CDD" id="cd12239">
    <property type="entry name" value="RRM2_RBM40_like"/>
    <property type="match status" value="1"/>
</dbReference>
<dbReference type="GO" id="GO:0030626">
    <property type="term" value="F:U12 snRNA binding"/>
    <property type="evidence" value="ECO:0007669"/>
    <property type="project" value="TreeGrafter"/>
</dbReference>
<feature type="compositionally biased region" description="Basic and acidic residues" evidence="3">
    <location>
        <begin position="211"/>
        <end position="231"/>
    </location>
</feature>
<feature type="region of interest" description="Disordered" evidence="3">
    <location>
        <begin position="395"/>
        <end position="425"/>
    </location>
</feature>
<evidence type="ECO:0000313" key="7">
    <source>
        <dbReference type="WBParaSite" id="ECPE_0001238001-mRNA-1"/>
    </source>
</evidence>
<feature type="domain" description="RRM" evidence="4">
    <location>
        <begin position="462"/>
        <end position="555"/>
    </location>
</feature>
<evidence type="ECO:0000256" key="2">
    <source>
        <dbReference type="PROSITE-ProRule" id="PRU00176"/>
    </source>
</evidence>
<dbReference type="GO" id="GO:0000398">
    <property type="term" value="P:mRNA splicing, via spliceosome"/>
    <property type="evidence" value="ECO:0007669"/>
    <property type="project" value="TreeGrafter"/>
</dbReference>
<dbReference type="EMBL" id="UZAN01052666">
    <property type="protein sequence ID" value="VDP89616.1"/>
    <property type="molecule type" value="Genomic_DNA"/>
</dbReference>
<dbReference type="PANTHER" id="PTHR16105">
    <property type="entry name" value="RNA-BINDING REGION-CONTAINING PROTEIN 3"/>
    <property type="match status" value="1"/>
</dbReference>
<reference evidence="7" key="1">
    <citation type="submission" date="2016-06" db="UniProtKB">
        <authorList>
            <consortium name="WormBaseParasite"/>
        </authorList>
    </citation>
    <scope>IDENTIFICATION</scope>
</reference>
<feature type="compositionally biased region" description="Acidic residues" evidence="3">
    <location>
        <begin position="414"/>
        <end position="424"/>
    </location>
</feature>
<organism evidence="7">
    <name type="scientific">Echinostoma caproni</name>
    <dbReference type="NCBI Taxonomy" id="27848"/>
    <lineage>
        <taxon>Eukaryota</taxon>
        <taxon>Metazoa</taxon>
        <taxon>Spiralia</taxon>
        <taxon>Lophotrochozoa</taxon>
        <taxon>Platyhelminthes</taxon>
        <taxon>Trematoda</taxon>
        <taxon>Digenea</taxon>
        <taxon>Plagiorchiida</taxon>
        <taxon>Echinostomata</taxon>
        <taxon>Echinostomatoidea</taxon>
        <taxon>Echinostomatidae</taxon>
        <taxon>Echinostoma</taxon>
    </lineage>
</organism>
<feature type="compositionally biased region" description="Polar residues" evidence="3">
    <location>
        <begin position="300"/>
        <end position="310"/>
    </location>
</feature>
<dbReference type="Proteomes" id="UP000272942">
    <property type="component" value="Unassembled WGS sequence"/>
</dbReference>
<dbReference type="Gene3D" id="3.30.70.330">
    <property type="match status" value="1"/>
</dbReference>
<dbReference type="OrthoDB" id="277802at2759"/>
<feature type="region of interest" description="Disordered" evidence="3">
    <location>
        <begin position="337"/>
        <end position="371"/>
    </location>
</feature>
<dbReference type="AlphaFoldDB" id="A0A183AZF9"/>
<evidence type="ECO:0000256" key="3">
    <source>
        <dbReference type="SAM" id="MobiDB-lite"/>
    </source>
</evidence>
<dbReference type="InterPro" id="IPR035979">
    <property type="entry name" value="RBD_domain_sf"/>
</dbReference>
<keyword evidence="1 2" id="KW-0694">RNA-binding</keyword>
<name>A0A183AZF9_9TREM</name>
<evidence type="ECO:0000313" key="6">
    <source>
        <dbReference type="Proteomes" id="UP000272942"/>
    </source>
</evidence>
<protein>
    <submittedName>
        <fullName evidence="7">RRM domain-containing protein</fullName>
    </submittedName>
</protein>
<dbReference type="PANTHER" id="PTHR16105:SF0">
    <property type="entry name" value="RNA-BINDING REGION-CONTAINING PROTEIN 3"/>
    <property type="match status" value="1"/>
</dbReference>
<dbReference type="SUPFAM" id="SSF54928">
    <property type="entry name" value="RNA-binding domain, RBD"/>
    <property type="match status" value="2"/>
</dbReference>
<keyword evidence="6" id="KW-1185">Reference proteome</keyword>
<evidence type="ECO:0000256" key="1">
    <source>
        <dbReference type="ARBA" id="ARBA00022884"/>
    </source>
</evidence>